<sequence>MCVKGDSENSFIDKMSPPCLPRGTGYRDLTETESTKELDLSNHLTEVRKKASKGDNGHVNHRRTRSKGLLKEKNFWIFLVSMFVFLAMFVCLRVLANLDPVRVRELQFLRTRYVHEPKTEFPLLDFPEIKNYWPGIVKITDHVIANLTTPGKLSFSIFSPTEKDKTINVNAKRLVAYNSSENGNYGRAVVEIDDGIFYLYYFTPNEYLNNLIHVDNAQKGYERSTFFVPTSGHVVEAAFIGDDVFIREYTREFTRRFTPFGQDYIEARSTKLRRLNKLLRKYDEVTLIARDQDYYFLCRGTMKSPSDWLLLNALDGIKIRGMYMDTLLSEAHKLSLHFTDSLVMVVEENMDGERMMDYTMNLIDMKDSLQVSIYAT</sequence>
<name>A0A1I8AFW9_9BILA</name>
<evidence type="ECO:0000256" key="1">
    <source>
        <dbReference type="SAM" id="Phobius"/>
    </source>
</evidence>
<keyword evidence="1" id="KW-1133">Transmembrane helix</keyword>
<keyword evidence="2" id="KW-1185">Reference proteome</keyword>
<evidence type="ECO:0000313" key="2">
    <source>
        <dbReference type="Proteomes" id="UP000095287"/>
    </source>
</evidence>
<dbReference type="WBParaSite" id="L893_g5200.t3">
    <property type="protein sequence ID" value="L893_g5200.t3"/>
    <property type="gene ID" value="L893_g5200"/>
</dbReference>
<reference evidence="3" key="1">
    <citation type="submission" date="2016-11" db="UniProtKB">
        <authorList>
            <consortium name="WormBaseParasite"/>
        </authorList>
    </citation>
    <scope>IDENTIFICATION</scope>
</reference>
<organism evidence="2 3">
    <name type="scientific">Steinernema glaseri</name>
    <dbReference type="NCBI Taxonomy" id="37863"/>
    <lineage>
        <taxon>Eukaryota</taxon>
        <taxon>Metazoa</taxon>
        <taxon>Ecdysozoa</taxon>
        <taxon>Nematoda</taxon>
        <taxon>Chromadorea</taxon>
        <taxon>Rhabditida</taxon>
        <taxon>Tylenchina</taxon>
        <taxon>Panagrolaimomorpha</taxon>
        <taxon>Strongyloidoidea</taxon>
        <taxon>Steinernematidae</taxon>
        <taxon>Steinernema</taxon>
    </lineage>
</organism>
<keyword evidence="1" id="KW-0472">Membrane</keyword>
<proteinExistence type="predicted"/>
<accession>A0A1I8AFW9</accession>
<protein>
    <submittedName>
        <fullName evidence="3">Adipocyte plasma membrane-associated protein</fullName>
    </submittedName>
</protein>
<keyword evidence="1" id="KW-0812">Transmembrane</keyword>
<dbReference type="Proteomes" id="UP000095287">
    <property type="component" value="Unplaced"/>
</dbReference>
<feature type="transmembrane region" description="Helical" evidence="1">
    <location>
        <begin position="75"/>
        <end position="96"/>
    </location>
</feature>
<evidence type="ECO:0000313" key="3">
    <source>
        <dbReference type="WBParaSite" id="L893_g5200.t3"/>
    </source>
</evidence>
<dbReference type="AlphaFoldDB" id="A0A1I8AFW9"/>